<keyword evidence="1" id="KW-0732">Signal</keyword>
<gene>
    <name evidence="2" type="ORF">E2C01_054280</name>
</gene>
<dbReference type="OrthoDB" id="10680471at2759"/>
<reference evidence="2 3" key="1">
    <citation type="submission" date="2019-05" db="EMBL/GenBank/DDBJ databases">
        <title>Another draft genome of Portunus trituberculatus and its Hox gene families provides insights of decapod evolution.</title>
        <authorList>
            <person name="Jeong J.-H."/>
            <person name="Song I."/>
            <person name="Kim S."/>
            <person name="Choi T."/>
            <person name="Kim D."/>
            <person name="Ryu S."/>
            <person name="Kim W."/>
        </authorList>
    </citation>
    <scope>NUCLEOTIDE SEQUENCE [LARGE SCALE GENOMIC DNA]</scope>
    <source>
        <tissue evidence="2">Muscle</tissue>
    </source>
</reference>
<dbReference type="AlphaFoldDB" id="A0A5B7GJH2"/>
<dbReference type="EMBL" id="VSRR010017325">
    <property type="protein sequence ID" value="MPC60241.1"/>
    <property type="molecule type" value="Genomic_DNA"/>
</dbReference>
<organism evidence="2 3">
    <name type="scientific">Portunus trituberculatus</name>
    <name type="common">Swimming crab</name>
    <name type="synonym">Neptunus trituberculatus</name>
    <dbReference type="NCBI Taxonomy" id="210409"/>
    <lineage>
        <taxon>Eukaryota</taxon>
        <taxon>Metazoa</taxon>
        <taxon>Ecdysozoa</taxon>
        <taxon>Arthropoda</taxon>
        <taxon>Crustacea</taxon>
        <taxon>Multicrustacea</taxon>
        <taxon>Malacostraca</taxon>
        <taxon>Eumalacostraca</taxon>
        <taxon>Eucarida</taxon>
        <taxon>Decapoda</taxon>
        <taxon>Pleocyemata</taxon>
        <taxon>Brachyura</taxon>
        <taxon>Eubrachyura</taxon>
        <taxon>Portunoidea</taxon>
        <taxon>Portunidae</taxon>
        <taxon>Portuninae</taxon>
        <taxon>Portunus</taxon>
    </lineage>
</organism>
<dbReference type="Proteomes" id="UP000324222">
    <property type="component" value="Unassembled WGS sequence"/>
</dbReference>
<sequence>MSSSTRSFMTLLALVGLASTSVAFVLPDYYNTDRDKSVMKTFT</sequence>
<protein>
    <submittedName>
        <fullName evidence="2">Uncharacterized protein</fullName>
    </submittedName>
</protein>
<evidence type="ECO:0000256" key="1">
    <source>
        <dbReference type="SAM" id="SignalP"/>
    </source>
</evidence>
<evidence type="ECO:0000313" key="3">
    <source>
        <dbReference type="Proteomes" id="UP000324222"/>
    </source>
</evidence>
<name>A0A5B7GJH2_PORTR</name>
<keyword evidence="3" id="KW-1185">Reference proteome</keyword>
<evidence type="ECO:0000313" key="2">
    <source>
        <dbReference type="EMBL" id="MPC60241.1"/>
    </source>
</evidence>
<comment type="caution">
    <text evidence="2">The sequence shown here is derived from an EMBL/GenBank/DDBJ whole genome shotgun (WGS) entry which is preliminary data.</text>
</comment>
<proteinExistence type="predicted"/>
<feature type="chain" id="PRO_5023034807" evidence="1">
    <location>
        <begin position="24"/>
        <end position="43"/>
    </location>
</feature>
<feature type="signal peptide" evidence="1">
    <location>
        <begin position="1"/>
        <end position="23"/>
    </location>
</feature>
<accession>A0A5B7GJH2</accession>